<dbReference type="Pfam" id="PF07730">
    <property type="entry name" value="HisKA_3"/>
    <property type="match status" value="1"/>
</dbReference>
<keyword evidence="15" id="KW-1185">Reference proteome</keyword>
<feature type="domain" description="DUF7134" evidence="13">
    <location>
        <begin position="40"/>
        <end position="184"/>
    </location>
</feature>
<dbReference type="Proteomes" id="UP000095349">
    <property type="component" value="Chromosome"/>
</dbReference>
<dbReference type="Pfam" id="PF02518">
    <property type="entry name" value="HATPase_c"/>
    <property type="match status" value="1"/>
</dbReference>
<dbReference type="SUPFAM" id="SSF55874">
    <property type="entry name" value="ATPase domain of HSP90 chaperone/DNA topoisomerase II/histidine kinase"/>
    <property type="match status" value="1"/>
</dbReference>
<gene>
    <name evidence="14" type="primary">desK_5</name>
    <name evidence="14" type="ORF">A4G23_02577</name>
</gene>
<keyword evidence="3" id="KW-0597">Phosphoprotein</keyword>
<reference evidence="14 15" key="1">
    <citation type="submission" date="2016-09" db="EMBL/GenBank/DDBJ databases">
        <title>Streptomyces rubrolavendulae MJM4426 Genome sequencing and assembly.</title>
        <authorList>
            <person name="Kim J.-G."/>
        </authorList>
    </citation>
    <scope>NUCLEOTIDE SEQUENCE [LARGE SCALE GENOMIC DNA]</scope>
    <source>
        <strain evidence="14 15">MJM4426</strain>
    </source>
</reference>
<dbReference type="GO" id="GO:0046983">
    <property type="term" value="F:protein dimerization activity"/>
    <property type="evidence" value="ECO:0007669"/>
    <property type="project" value="InterPro"/>
</dbReference>
<dbReference type="GO" id="GO:0016020">
    <property type="term" value="C:membrane"/>
    <property type="evidence" value="ECO:0007669"/>
    <property type="project" value="InterPro"/>
</dbReference>
<evidence type="ECO:0000256" key="9">
    <source>
        <dbReference type="SAM" id="MobiDB-lite"/>
    </source>
</evidence>
<dbReference type="PANTHER" id="PTHR24421:SF10">
    <property type="entry name" value="NITRATE_NITRITE SENSOR PROTEIN NARQ"/>
    <property type="match status" value="1"/>
</dbReference>
<comment type="catalytic activity">
    <reaction evidence="1">
        <text>ATP + protein L-histidine = ADP + protein N-phospho-L-histidine.</text>
        <dbReference type="EC" id="2.7.13.3"/>
    </reaction>
</comment>
<dbReference type="Gene3D" id="1.20.5.1930">
    <property type="match status" value="1"/>
</dbReference>
<keyword evidence="10" id="KW-1133">Transmembrane helix</keyword>
<dbReference type="PANTHER" id="PTHR24421">
    <property type="entry name" value="NITRATE/NITRITE SENSOR PROTEIN NARX-RELATED"/>
    <property type="match status" value="1"/>
</dbReference>
<name>A0A1D8G2R9_9ACTN</name>
<dbReference type="GO" id="GO:0000155">
    <property type="term" value="F:phosphorelay sensor kinase activity"/>
    <property type="evidence" value="ECO:0007669"/>
    <property type="project" value="InterPro"/>
</dbReference>
<dbReference type="RefSeq" id="WP_079140140.1">
    <property type="nucleotide sequence ID" value="NZ_CP017316.1"/>
</dbReference>
<evidence type="ECO:0000259" key="13">
    <source>
        <dbReference type="Pfam" id="PF23539"/>
    </source>
</evidence>
<dbReference type="GO" id="GO:0005524">
    <property type="term" value="F:ATP binding"/>
    <property type="evidence" value="ECO:0007669"/>
    <property type="project" value="UniProtKB-KW"/>
</dbReference>
<sequence>MTDEDRRTTMGGMDHHQAGGAGALTARVQAALHRVRAFDGRRPLVWDAMLTGFFVVAALTEAGGGWRNTAADPDVPSGLVTVLSLFLSVPLLWRRRHPLAVLAVMAPAALVSQWTGALLQAALIQQVAVFGVALRQPLRRLWWAVALLAPPLVVGAVRFPRDGWVQSVGAPLWLFALVVLGAVAVRTRREYTASLVERARRLEVERDQQARLAAAAERARIAREMHDIIGHNLSVITGLADGGRYAAAKSPERAAQALDGIASTSRQALTELRRLLGVLRDDPSTPGAPGEPGEPGTPTAPVTPPELAPQPALADLDELLEGVRAAGLPVRHTVRGEAPPLPPGRQLTVFRVVQEALTNTLKHAGPGATATVEVSYEDGGGVAVTVTDTGGGARTPPVPGPRAEGRGLTGMRERAALYEGALEAGPLPPPAAGWRVRLSLPKDAVT</sequence>
<proteinExistence type="predicted"/>
<keyword evidence="5" id="KW-0547">Nucleotide-binding</keyword>
<evidence type="ECO:0000256" key="10">
    <source>
        <dbReference type="SAM" id="Phobius"/>
    </source>
</evidence>
<dbReference type="InterPro" id="IPR003594">
    <property type="entry name" value="HATPase_dom"/>
</dbReference>
<evidence type="ECO:0000256" key="8">
    <source>
        <dbReference type="ARBA" id="ARBA00023012"/>
    </source>
</evidence>
<dbReference type="EC" id="2.7.13.3" evidence="2"/>
<dbReference type="CDD" id="cd16917">
    <property type="entry name" value="HATPase_UhpB-NarQ-NarX-like"/>
    <property type="match status" value="1"/>
</dbReference>
<accession>A0A1D8G2R9</accession>
<dbReference type="InterPro" id="IPR036890">
    <property type="entry name" value="HATPase_C_sf"/>
</dbReference>
<protein>
    <recommendedName>
        <fullName evidence="2">histidine kinase</fullName>
        <ecNumber evidence="2">2.7.13.3</ecNumber>
    </recommendedName>
</protein>
<keyword evidence="6 14" id="KW-0418">Kinase</keyword>
<evidence type="ECO:0000313" key="15">
    <source>
        <dbReference type="Proteomes" id="UP000095349"/>
    </source>
</evidence>
<evidence type="ECO:0000256" key="4">
    <source>
        <dbReference type="ARBA" id="ARBA00022679"/>
    </source>
</evidence>
<dbReference type="InterPro" id="IPR050482">
    <property type="entry name" value="Sensor_HK_TwoCompSys"/>
</dbReference>
<keyword evidence="7" id="KW-0067">ATP-binding</keyword>
<keyword evidence="4 14" id="KW-0808">Transferase</keyword>
<evidence type="ECO:0000259" key="11">
    <source>
        <dbReference type="Pfam" id="PF02518"/>
    </source>
</evidence>
<evidence type="ECO:0000256" key="7">
    <source>
        <dbReference type="ARBA" id="ARBA00022840"/>
    </source>
</evidence>
<evidence type="ECO:0000313" key="14">
    <source>
        <dbReference type="EMBL" id="AOT59734.1"/>
    </source>
</evidence>
<organism evidence="14 15">
    <name type="scientific">Streptomyces rubrolavendulae</name>
    <dbReference type="NCBI Taxonomy" id="285473"/>
    <lineage>
        <taxon>Bacteria</taxon>
        <taxon>Bacillati</taxon>
        <taxon>Actinomycetota</taxon>
        <taxon>Actinomycetes</taxon>
        <taxon>Kitasatosporales</taxon>
        <taxon>Streptomycetaceae</taxon>
        <taxon>Streptomyces</taxon>
    </lineage>
</organism>
<dbReference type="KEGG" id="srn:A4G23_02577"/>
<feature type="transmembrane region" description="Helical" evidence="10">
    <location>
        <begin position="165"/>
        <end position="185"/>
    </location>
</feature>
<keyword evidence="8" id="KW-0902">Two-component regulatory system</keyword>
<dbReference type="PATRIC" id="fig|285473.5.peg.2704"/>
<keyword evidence="10" id="KW-0472">Membrane</keyword>
<dbReference type="Pfam" id="PF23539">
    <property type="entry name" value="DUF7134"/>
    <property type="match status" value="1"/>
</dbReference>
<feature type="domain" description="Histidine kinase/HSP90-like ATPase" evidence="11">
    <location>
        <begin position="346"/>
        <end position="443"/>
    </location>
</feature>
<evidence type="ECO:0000256" key="5">
    <source>
        <dbReference type="ARBA" id="ARBA00022741"/>
    </source>
</evidence>
<evidence type="ECO:0000256" key="2">
    <source>
        <dbReference type="ARBA" id="ARBA00012438"/>
    </source>
</evidence>
<dbReference type="InterPro" id="IPR011712">
    <property type="entry name" value="Sig_transdc_His_kin_sub3_dim/P"/>
</dbReference>
<dbReference type="STRING" id="285473.A4G23_02577"/>
<evidence type="ECO:0000256" key="3">
    <source>
        <dbReference type="ARBA" id="ARBA00022553"/>
    </source>
</evidence>
<feature type="transmembrane region" description="Helical" evidence="10">
    <location>
        <begin position="75"/>
        <end position="93"/>
    </location>
</feature>
<feature type="region of interest" description="Disordered" evidence="9">
    <location>
        <begin position="278"/>
        <end position="309"/>
    </location>
</feature>
<feature type="domain" description="Signal transduction histidine kinase subgroup 3 dimerisation and phosphoacceptor" evidence="12">
    <location>
        <begin position="217"/>
        <end position="282"/>
    </location>
</feature>
<dbReference type="EMBL" id="CP017316">
    <property type="protein sequence ID" value="AOT59734.1"/>
    <property type="molecule type" value="Genomic_DNA"/>
</dbReference>
<dbReference type="AlphaFoldDB" id="A0A1D8G2R9"/>
<feature type="transmembrane region" description="Helical" evidence="10">
    <location>
        <begin position="141"/>
        <end position="159"/>
    </location>
</feature>
<evidence type="ECO:0000256" key="6">
    <source>
        <dbReference type="ARBA" id="ARBA00022777"/>
    </source>
</evidence>
<feature type="transmembrane region" description="Helical" evidence="10">
    <location>
        <begin position="44"/>
        <end position="63"/>
    </location>
</feature>
<keyword evidence="10" id="KW-0812">Transmembrane</keyword>
<dbReference type="Gene3D" id="3.30.565.10">
    <property type="entry name" value="Histidine kinase-like ATPase, C-terminal domain"/>
    <property type="match status" value="1"/>
</dbReference>
<evidence type="ECO:0000256" key="1">
    <source>
        <dbReference type="ARBA" id="ARBA00000085"/>
    </source>
</evidence>
<evidence type="ECO:0000259" key="12">
    <source>
        <dbReference type="Pfam" id="PF07730"/>
    </source>
</evidence>
<feature type="region of interest" description="Disordered" evidence="9">
    <location>
        <begin position="387"/>
        <end position="407"/>
    </location>
</feature>
<dbReference type="InterPro" id="IPR055558">
    <property type="entry name" value="DUF7134"/>
</dbReference>